<proteinExistence type="predicted"/>
<accession>A0ABQ9IWK4</accession>
<sequence>MWKYTFAVIATVVYANSQQVKLTSGEDLVSTVLNRCVDINCVKQNVLRYLDNLLNIQSDVRNLKSVDAVIFERLGKILKTHEIRFKLPESLVQHTDIVYNPRFGLDVISPLLLMPLFVAIIGIKAAKALILSKLAIVIVIGFLIYQILGKAGMPMPLSMTATATDSPSSMYGVPAHPLPHQVHMNLDGNLLKEAHIREYGQPTVTILRVYRTQLISHQFPLPQLFDLEN</sequence>
<protein>
    <recommendedName>
        <fullName evidence="4">Osiris 18</fullName>
    </recommendedName>
</protein>
<keyword evidence="1" id="KW-1133">Transmembrane helix</keyword>
<gene>
    <name evidence="2" type="ORF">NQ317_001144</name>
</gene>
<evidence type="ECO:0000313" key="2">
    <source>
        <dbReference type="EMBL" id="KAJ8967773.1"/>
    </source>
</evidence>
<feature type="transmembrane region" description="Helical" evidence="1">
    <location>
        <begin position="130"/>
        <end position="148"/>
    </location>
</feature>
<keyword evidence="1" id="KW-0812">Transmembrane</keyword>
<dbReference type="PANTHER" id="PTHR21879:SF2">
    <property type="entry name" value="OSIRIS 20"/>
    <property type="match status" value="1"/>
</dbReference>
<evidence type="ECO:0000256" key="1">
    <source>
        <dbReference type="SAM" id="Phobius"/>
    </source>
</evidence>
<name>A0ABQ9IWK4_9CUCU</name>
<reference evidence="2" key="1">
    <citation type="journal article" date="2023" name="Insect Mol. Biol.">
        <title>Genome sequencing provides insights into the evolution of gene families encoding plant cell wall-degrading enzymes in longhorned beetles.</title>
        <authorList>
            <person name="Shin N.R."/>
            <person name="Okamura Y."/>
            <person name="Kirsch R."/>
            <person name="Pauchet Y."/>
        </authorList>
    </citation>
    <scope>NUCLEOTIDE SEQUENCE</scope>
    <source>
        <strain evidence="2">MMC_N1</strain>
    </source>
</reference>
<keyword evidence="3" id="KW-1185">Reference proteome</keyword>
<organism evidence="2 3">
    <name type="scientific">Molorchus minor</name>
    <dbReference type="NCBI Taxonomy" id="1323400"/>
    <lineage>
        <taxon>Eukaryota</taxon>
        <taxon>Metazoa</taxon>
        <taxon>Ecdysozoa</taxon>
        <taxon>Arthropoda</taxon>
        <taxon>Hexapoda</taxon>
        <taxon>Insecta</taxon>
        <taxon>Pterygota</taxon>
        <taxon>Neoptera</taxon>
        <taxon>Endopterygota</taxon>
        <taxon>Coleoptera</taxon>
        <taxon>Polyphaga</taxon>
        <taxon>Cucujiformia</taxon>
        <taxon>Chrysomeloidea</taxon>
        <taxon>Cerambycidae</taxon>
        <taxon>Lamiinae</taxon>
        <taxon>Monochamini</taxon>
        <taxon>Molorchus</taxon>
    </lineage>
</organism>
<evidence type="ECO:0000313" key="3">
    <source>
        <dbReference type="Proteomes" id="UP001162164"/>
    </source>
</evidence>
<feature type="transmembrane region" description="Helical" evidence="1">
    <location>
        <begin position="103"/>
        <end position="123"/>
    </location>
</feature>
<dbReference type="InterPro" id="IPR012464">
    <property type="entry name" value="DUF1676"/>
</dbReference>
<comment type="caution">
    <text evidence="2">The sequence shown here is derived from an EMBL/GenBank/DDBJ whole genome shotgun (WGS) entry which is preliminary data.</text>
</comment>
<dbReference type="PANTHER" id="PTHR21879">
    <property type="entry name" value="FI03362P-RELATED-RELATED"/>
    <property type="match status" value="1"/>
</dbReference>
<keyword evidence="1" id="KW-0472">Membrane</keyword>
<evidence type="ECO:0008006" key="4">
    <source>
        <dbReference type="Google" id="ProtNLM"/>
    </source>
</evidence>
<dbReference type="EMBL" id="JAPWTJ010002143">
    <property type="protein sequence ID" value="KAJ8967773.1"/>
    <property type="molecule type" value="Genomic_DNA"/>
</dbReference>
<dbReference type="Proteomes" id="UP001162164">
    <property type="component" value="Unassembled WGS sequence"/>
</dbReference>